<sequence>MKWNLPTRPNAELNDLTKRLNIPRVRRRAATGSIQALDRAYPKDACWHQVDKMMPTNANARRGSAKAALGPFFRCAANK</sequence>
<accession>A0A7Y3TWF7</accession>
<dbReference type="AlphaFoldDB" id="A0A7Y3TWF7"/>
<evidence type="ECO:0000313" key="2">
    <source>
        <dbReference type="Proteomes" id="UP000588806"/>
    </source>
</evidence>
<dbReference type="EMBL" id="JABFHI010000002">
    <property type="protein sequence ID" value="NOG31433.1"/>
    <property type="molecule type" value="Genomic_DNA"/>
</dbReference>
<gene>
    <name evidence="1" type="ORF">HLB35_06015</name>
</gene>
<organism evidence="1 2">
    <name type="scientific">Vreelandella azerica</name>
    <dbReference type="NCBI Taxonomy" id="2732867"/>
    <lineage>
        <taxon>Bacteria</taxon>
        <taxon>Pseudomonadati</taxon>
        <taxon>Pseudomonadota</taxon>
        <taxon>Gammaproteobacteria</taxon>
        <taxon>Oceanospirillales</taxon>
        <taxon>Halomonadaceae</taxon>
        <taxon>Vreelandella</taxon>
    </lineage>
</organism>
<reference evidence="1 2" key="1">
    <citation type="submission" date="2020-05" db="EMBL/GenBank/DDBJ databases">
        <authorList>
            <person name="Ruan W."/>
            <person name="Jeon C.O."/>
            <person name="Chun B.H."/>
        </authorList>
    </citation>
    <scope>NUCLEOTIDE SEQUENCE [LARGE SCALE GENOMIC DNA]</scope>
    <source>
        <strain evidence="1 2">TBZ9</strain>
    </source>
</reference>
<name>A0A7Y3TWF7_9GAMM</name>
<dbReference type="RefSeq" id="WP_171701885.1">
    <property type="nucleotide sequence ID" value="NZ_JABFHI010000002.1"/>
</dbReference>
<protein>
    <submittedName>
        <fullName evidence="1">Uncharacterized protein</fullName>
    </submittedName>
</protein>
<comment type="caution">
    <text evidence="1">The sequence shown here is derived from an EMBL/GenBank/DDBJ whole genome shotgun (WGS) entry which is preliminary data.</text>
</comment>
<keyword evidence="2" id="KW-1185">Reference proteome</keyword>
<evidence type="ECO:0000313" key="1">
    <source>
        <dbReference type="EMBL" id="NOG31433.1"/>
    </source>
</evidence>
<dbReference type="Proteomes" id="UP000588806">
    <property type="component" value="Unassembled WGS sequence"/>
</dbReference>
<reference evidence="1 2" key="2">
    <citation type="submission" date="2020-06" db="EMBL/GenBank/DDBJ databases">
        <title>Halomonas songnenensis sp. nov., a moderately halophilic bacterium isolated from saline and alkaline soils.</title>
        <authorList>
            <person name="Jiang J."/>
            <person name="Pan Y."/>
        </authorList>
    </citation>
    <scope>NUCLEOTIDE SEQUENCE [LARGE SCALE GENOMIC DNA]</scope>
    <source>
        <strain evidence="1 2">TBZ9</strain>
    </source>
</reference>
<proteinExistence type="predicted"/>